<dbReference type="RefSeq" id="WP_152973048.1">
    <property type="nucleotide sequence ID" value="NZ_JSYZ01000014.1"/>
</dbReference>
<evidence type="ECO:0000256" key="1">
    <source>
        <dbReference type="SAM" id="MobiDB-lite"/>
    </source>
</evidence>
<name>A0A0M9GFM5_9PSED</name>
<feature type="region of interest" description="Disordered" evidence="1">
    <location>
        <begin position="156"/>
        <end position="311"/>
    </location>
</feature>
<dbReference type="Proteomes" id="UP000037931">
    <property type="component" value="Unassembled WGS sequence"/>
</dbReference>
<feature type="compositionally biased region" description="Pro residues" evidence="1">
    <location>
        <begin position="165"/>
        <end position="177"/>
    </location>
</feature>
<dbReference type="AlphaFoldDB" id="A0A0M9GFM5"/>
<evidence type="ECO:0000313" key="2">
    <source>
        <dbReference type="EMBL" id="KPA89750.1"/>
    </source>
</evidence>
<organism evidence="2 3">
    <name type="scientific">Pseudomonas asplenii</name>
    <dbReference type="NCBI Taxonomy" id="53407"/>
    <lineage>
        <taxon>Bacteria</taxon>
        <taxon>Pseudomonadati</taxon>
        <taxon>Pseudomonadota</taxon>
        <taxon>Gammaproteobacteria</taxon>
        <taxon>Pseudomonadales</taxon>
        <taxon>Pseudomonadaceae</taxon>
        <taxon>Pseudomonas</taxon>
    </lineage>
</organism>
<comment type="caution">
    <text evidence="2">The sequence shown here is derived from an EMBL/GenBank/DDBJ whole genome shotgun (WGS) entry which is preliminary data.</text>
</comment>
<proteinExistence type="predicted"/>
<evidence type="ECO:0000313" key="3">
    <source>
        <dbReference type="Proteomes" id="UP000037931"/>
    </source>
</evidence>
<protein>
    <submittedName>
        <fullName evidence="2">Uncharacterized protein</fullName>
    </submittedName>
</protein>
<gene>
    <name evidence="2" type="ORF">PF66_03603</name>
</gene>
<feature type="compositionally biased region" description="Polar residues" evidence="1">
    <location>
        <begin position="206"/>
        <end position="216"/>
    </location>
</feature>
<dbReference type="EMBL" id="JSYZ01000014">
    <property type="protein sequence ID" value="KPA89750.1"/>
    <property type="molecule type" value="Genomic_DNA"/>
</dbReference>
<feature type="compositionally biased region" description="Polar residues" evidence="1">
    <location>
        <begin position="178"/>
        <end position="189"/>
    </location>
</feature>
<feature type="compositionally biased region" description="Basic and acidic residues" evidence="1">
    <location>
        <begin position="251"/>
        <end position="261"/>
    </location>
</feature>
<dbReference type="PATRIC" id="fig|50340.43.peg.902"/>
<dbReference type="STRING" id="50340.PF66_03603"/>
<feature type="compositionally biased region" description="Polar residues" evidence="1">
    <location>
        <begin position="265"/>
        <end position="278"/>
    </location>
</feature>
<feature type="compositionally biased region" description="Basic and acidic residues" evidence="1">
    <location>
        <begin position="297"/>
        <end position="311"/>
    </location>
</feature>
<sequence length="311" mass="34796">MNPLSTLFNLKKILPDILQSEHSEKKSKTSQQVQVVNNVPSQTEPNAQISFLKNKRTEMIDLKNDLIKVKNQSRKGFLSYSKKEDCFVLNGSLSFPQKMAIKLGLSDGGYSIAPFNPESHNIISPGQRVKVEDIVKRLEKSQLKILAEITLNEMLNSESGSDDIGPPPSFRPEPPPNNLDTVKQENQSPEARPPAKPPRIHKYEKSQSAPVQNTPSEKLPTILEEPDSSPTSADREFDELFNSEPIPSTDVIEKEFNEMFGDKQITPNSQDTSLSSFANPGRSETEKTAVPTRPPRKRDALNDQKKKPEPL</sequence>
<keyword evidence="3" id="KW-1185">Reference proteome</keyword>
<reference evidence="2 3" key="1">
    <citation type="journal article" date="2015" name="PLoS ONE">
        <title>Rice-Infecting Pseudomonas Genomes Are Highly Accessorized and Harbor Multiple Putative Virulence Mechanisms to Cause Sheath Brown Rot.</title>
        <authorList>
            <person name="Quibod I.L."/>
            <person name="Grande G."/>
            <person name="Oreiro E.G."/>
            <person name="Borja F.N."/>
            <person name="Dossa G.S."/>
            <person name="Mauleon R."/>
            <person name="Cruz C.V."/>
            <person name="Oliva R."/>
        </authorList>
    </citation>
    <scope>NUCLEOTIDE SEQUENCE [LARGE SCALE GENOMIC DNA]</scope>
    <source>
        <strain evidence="2 3">IRRI 6609</strain>
    </source>
</reference>
<accession>A0A0M9GFM5</accession>